<evidence type="ECO:0000256" key="4">
    <source>
        <dbReference type="ARBA" id="ARBA00022692"/>
    </source>
</evidence>
<evidence type="ECO:0000256" key="6">
    <source>
        <dbReference type="ARBA" id="ARBA00023136"/>
    </source>
</evidence>
<dbReference type="PANTHER" id="PTHR23517">
    <property type="entry name" value="RESISTANCE PROTEIN MDTM, PUTATIVE-RELATED-RELATED"/>
    <property type="match status" value="1"/>
</dbReference>
<feature type="transmembrane region" description="Helical" evidence="7">
    <location>
        <begin position="30"/>
        <end position="56"/>
    </location>
</feature>
<dbReference type="InterPro" id="IPR036259">
    <property type="entry name" value="MFS_trans_sf"/>
</dbReference>
<evidence type="ECO:0000313" key="10">
    <source>
        <dbReference type="Proteomes" id="UP000551501"/>
    </source>
</evidence>
<feature type="transmembrane region" description="Helical" evidence="7">
    <location>
        <begin position="292"/>
        <end position="319"/>
    </location>
</feature>
<dbReference type="GO" id="GO:0005886">
    <property type="term" value="C:plasma membrane"/>
    <property type="evidence" value="ECO:0007669"/>
    <property type="project" value="UniProtKB-SubCell"/>
</dbReference>
<sequence>MSFAIAVFALTVVMLGTTLPTPLYPIYGDHLGFGVLTTTVVYAVYATGVAGALILFGRFSDILGRKPLLLAGALLSVASALVFVTAGELWQLILGRVLSGLSAGIYAGAATAAVIEAAPLSWRGRAAALATAANVGGTGIGPLLSGFLAQYGPVPLRAVFVVNLVLLAVVMVGIWWMAEPLAHPSAGHLAIQRLSVPHEIRSAFARASIVAFAGFSVAGSFAGVAPAFVSQVVGIQSPALVGILVATLLLMSAAVQIAGRGLPADRAMVAGCIALVVGVAILIGGLATRSLILLVLGAVVSGAGQGLTFSKGLAALVAVSPQPRRAEVISAYFLVVYVAISLPIVGVGLAASRWGLQVAGVGLNVVVGVLALVALALTVASSCSAGQHRSNQDSDPMPG</sequence>
<proteinExistence type="predicted"/>
<feature type="transmembrane region" description="Helical" evidence="7">
    <location>
        <begin position="158"/>
        <end position="178"/>
    </location>
</feature>
<dbReference type="Gene3D" id="1.20.1250.20">
    <property type="entry name" value="MFS general substrate transporter like domains"/>
    <property type="match status" value="1"/>
</dbReference>
<dbReference type="Pfam" id="PF07690">
    <property type="entry name" value="MFS_1"/>
    <property type="match status" value="1"/>
</dbReference>
<keyword evidence="2" id="KW-0813">Transport</keyword>
<dbReference type="AlphaFoldDB" id="A0A840F2S7"/>
<keyword evidence="10" id="KW-1185">Reference proteome</keyword>
<accession>A0A840F2S7</accession>
<comment type="caution">
    <text evidence="9">The sequence shown here is derived from an EMBL/GenBank/DDBJ whole genome shotgun (WGS) entry which is preliminary data.</text>
</comment>
<feature type="transmembrane region" description="Helical" evidence="7">
    <location>
        <begin position="267"/>
        <end position="286"/>
    </location>
</feature>
<feature type="transmembrane region" description="Helical" evidence="7">
    <location>
        <begin position="203"/>
        <end position="229"/>
    </location>
</feature>
<name>A0A840F2S7_9ACTN</name>
<dbReference type="InterPro" id="IPR020846">
    <property type="entry name" value="MFS_dom"/>
</dbReference>
<protein>
    <submittedName>
        <fullName evidence="9">MFS family permease</fullName>
    </submittedName>
</protein>
<feature type="transmembrane region" description="Helical" evidence="7">
    <location>
        <begin position="127"/>
        <end position="152"/>
    </location>
</feature>
<keyword evidence="4 7" id="KW-0812">Transmembrane</keyword>
<keyword evidence="3" id="KW-1003">Cell membrane</keyword>
<gene>
    <name evidence="9" type="ORF">BKA16_004826</name>
</gene>
<feature type="domain" description="Major facilitator superfamily (MFS) profile" evidence="8">
    <location>
        <begin position="1"/>
        <end position="399"/>
    </location>
</feature>
<dbReference type="EMBL" id="JACIFP010000003">
    <property type="protein sequence ID" value="MBB4138201.1"/>
    <property type="molecule type" value="Genomic_DNA"/>
</dbReference>
<evidence type="ECO:0000256" key="2">
    <source>
        <dbReference type="ARBA" id="ARBA00022448"/>
    </source>
</evidence>
<dbReference type="InterPro" id="IPR011701">
    <property type="entry name" value="MFS"/>
</dbReference>
<evidence type="ECO:0000256" key="5">
    <source>
        <dbReference type="ARBA" id="ARBA00022989"/>
    </source>
</evidence>
<feature type="transmembrane region" description="Helical" evidence="7">
    <location>
        <begin position="235"/>
        <end position="255"/>
    </location>
</feature>
<evidence type="ECO:0000313" key="9">
    <source>
        <dbReference type="EMBL" id="MBB4138201.1"/>
    </source>
</evidence>
<dbReference type="RefSeq" id="WP_343067647.1">
    <property type="nucleotide sequence ID" value="NZ_BAABHL010000168.1"/>
</dbReference>
<evidence type="ECO:0000256" key="3">
    <source>
        <dbReference type="ARBA" id="ARBA00022475"/>
    </source>
</evidence>
<reference evidence="9 10" key="1">
    <citation type="submission" date="2020-08" db="EMBL/GenBank/DDBJ databases">
        <title>Sequencing the genomes of 1000 actinobacteria strains.</title>
        <authorList>
            <person name="Klenk H.-P."/>
        </authorList>
    </citation>
    <scope>NUCLEOTIDE SEQUENCE [LARGE SCALE GENOMIC DNA]</scope>
    <source>
        <strain evidence="9 10">DSM 45298</strain>
    </source>
</reference>
<dbReference type="PANTHER" id="PTHR23517:SF13">
    <property type="entry name" value="MAJOR FACILITATOR SUPERFAMILY MFS_1"/>
    <property type="match status" value="1"/>
</dbReference>
<evidence type="ECO:0000256" key="7">
    <source>
        <dbReference type="SAM" id="Phobius"/>
    </source>
</evidence>
<evidence type="ECO:0000256" key="1">
    <source>
        <dbReference type="ARBA" id="ARBA00004651"/>
    </source>
</evidence>
<dbReference type="InterPro" id="IPR050171">
    <property type="entry name" value="MFS_Transporters"/>
</dbReference>
<dbReference type="GO" id="GO:0022857">
    <property type="term" value="F:transmembrane transporter activity"/>
    <property type="evidence" value="ECO:0007669"/>
    <property type="project" value="InterPro"/>
</dbReference>
<dbReference type="Proteomes" id="UP000551501">
    <property type="component" value="Unassembled WGS sequence"/>
</dbReference>
<keyword evidence="5 7" id="KW-1133">Transmembrane helix</keyword>
<feature type="transmembrane region" description="Helical" evidence="7">
    <location>
        <begin position="331"/>
        <end position="352"/>
    </location>
</feature>
<dbReference type="PROSITE" id="PS50850">
    <property type="entry name" value="MFS"/>
    <property type="match status" value="1"/>
</dbReference>
<evidence type="ECO:0000259" key="8">
    <source>
        <dbReference type="PROSITE" id="PS50850"/>
    </source>
</evidence>
<feature type="transmembrane region" description="Helical" evidence="7">
    <location>
        <begin position="68"/>
        <end position="87"/>
    </location>
</feature>
<keyword evidence="6 7" id="KW-0472">Membrane</keyword>
<organism evidence="9 10">
    <name type="scientific">Gordonia humi</name>
    <dbReference type="NCBI Taxonomy" id="686429"/>
    <lineage>
        <taxon>Bacteria</taxon>
        <taxon>Bacillati</taxon>
        <taxon>Actinomycetota</taxon>
        <taxon>Actinomycetes</taxon>
        <taxon>Mycobacteriales</taxon>
        <taxon>Gordoniaceae</taxon>
        <taxon>Gordonia</taxon>
    </lineage>
</organism>
<feature type="transmembrane region" description="Helical" evidence="7">
    <location>
        <begin position="358"/>
        <end position="380"/>
    </location>
</feature>
<dbReference type="SUPFAM" id="SSF103473">
    <property type="entry name" value="MFS general substrate transporter"/>
    <property type="match status" value="1"/>
</dbReference>
<comment type="subcellular location">
    <subcellularLocation>
        <location evidence="1">Cell membrane</location>
        <topology evidence="1">Multi-pass membrane protein</topology>
    </subcellularLocation>
</comment>